<organism evidence="8 9">
    <name type="scientific">Funneliformis geosporum</name>
    <dbReference type="NCBI Taxonomy" id="1117311"/>
    <lineage>
        <taxon>Eukaryota</taxon>
        <taxon>Fungi</taxon>
        <taxon>Fungi incertae sedis</taxon>
        <taxon>Mucoromycota</taxon>
        <taxon>Glomeromycotina</taxon>
        <taxon>Glomeromycetes</taxon>
        <taxon>Glomerales</taxon>
        <taxon>Glomeraceae</taxon>
        <taxon>Funneliformis</taxon>
    </lineage>
</organism>
<keyword evidence="3" id="KW-0863">Zinc-finger</keyword>
<keyword evidence="6" id="KW-1133">Transmembrane helix</keyword>
<comment type="caution">
    <text evidence="8">The sequence shown here is derived from an EMBL/GenBank/DDBJ whole genome shotgun (WGS) entry which is preliminary data.</text>
</comment>
<feature type="transmembrane region" description="Helical" evidence="6">
    <location>
        <begin position="628"/>
        <end position="649"/>
    </location>
</feature>
<evidence type="ECO:0000256" key="5">
    <source>
        <dbReference type="SAM" id="Coils"/>
    </source>
</evidence>
<sequence>MNKKRYYEILGVSEDASESEIKKAYRNLAKQYHPDKNLGNKEGEEKMKEINEAYEVLSDPQKRQNYDLYGSDRSSAQGFDTSGFSGRTAGSDVLINISLTFKESVFGTKKKISLNLKKACQVCRQTGAYSPNDIQECSACQGRGIVNSVQRTLLGTIRTQLKTIPFVIPSGIRQGEKLRYRGIGNDGWHGGEKGDIYVVIKVEENPYFQRKGDDIHVNLPISFLDAILGGKVKVITLEEDEKIKEIEIPPGSQNGDLLVLKGYGCFLGINKTARGNLYIRLQVELPKIKAISEATRKIIIERVKVELSRLNSVRFSKDEFVLDEEKENLIKEWEKLRDALLNEIETIQRQIDETKSTTLIPFQQKSLKLGYCHLCNVNIGENFSYKLKEEEQRILGIEIVKGAEFCSRKCFLDYCKDYEKHEKFRQEKKKENRGKIEYGQLLISKVQDEITSLIEKIDKLEKKELELEMIPPERIREEKEKVGFFRRLFQKIGLAEKTDSASLLEKVKKQKGELENRLEASRNRLKKDNPERELTLEELREKLQRKKLEEELAKKARKQTRDFDESMLGVCHTCHVPIYYGEPIHKLQTLDSESSYSGGAGGVYGGGYAGGGYHAQELEGLKKYHIRMGYWIIAGTTLATIPLFTYAYLKAGFGSMLNAIFVFGFVSLLLGGFLGMIIQRLFTKQPKLPDRYRQRKNPYRDTLIWKLDNEGKPVKEGSAKINKYGMILDPEKDTKK</sequence>
<dbReference type="GO" id="GO:0008270">
    <property type="term" value="F:zinc ion binding"/>
    <property type="evidence" value="ECO:0007669"/>
    <property type="project" value="UniProtKB-KW"/>
</dbReference>
<dbReference type="CDD" id="cd06257">
    <property type="entry name" value="DnaJ"/>
    <property type="match status" value="1"/>
</dbReference>
<evidence type="ECO:0000256" key="1">
    <source>
        <dbReference type="ARBA" id="ARBA00022723"/>
    </source>
</evidence>
<dbReference type="SMART" id="SM00271">
    <property type="entry name" value="DnaJ"/>
    <property type="match status" value="1"/>
</dbReference>
<dbReference type="SUPFAM" id="SSF46565">
    <property type="entry name" value="Chaperone J-domain"/>
    <property type="match status" value="1"/>
</dbReference>
<evidence type="ECO:0000259" key="7">
    <source>
        <dbReference type="PROSITE" id="PS50076"/>
    </source>
</evidence>
<dbReference type="PANTHER" id="PTHR43096:SF10">
    <property type="entry name" value="CHAPERONE PROTEIN DNAJ A6, CHLOROPLASTIC"/>
    <property type="match status" value="1"/>
</dbReference>
<feature type="domain" description="J" evidence="7">
    <location>
        <begin position="5"/>
        <end position="70"/>
    </location>
</feature>
<keyword evidence="6" id="KW-0812">Transmembrane</keyword>
<dbReference type="InterPro" id="IPR012724">
    <property type="entry name" value="DnaJ"/>
</dbReference>
<dbReference type="InterPro" id="IPR008971">
    <property type="entry name" value="HSP40/DnaJ_pept-bd"/>
</dbReference>
<feature type="coiled-coil region" evidence="5">
    <location>
        <begin position="504"/>
        <end position="559"/>
    </location>
</feature>
<proteinExistence type="inferred from homology"/>
<evidence type="ECO:0000256" key="4">
    <source>
        <dbReference type="ARBA" id="ARBA00022833"/>
    </source>
</evidence>
<dbReference type="CDD" id="cd10747">
    <property type="entry name" value="DnaJ_C"/>
    <property type="match status" value="1"/>
</dbReference>
<dbReference type="GO" id="GO:0051082">
    <property type="term" value="F:unfolded protein binding"/>
    <property type="evidence" value="ECO:0007669"/>
    <property type="project" value="InterPro"/>
</dbReference>
<dbReference type="SUPFAM" id="SSF57938">
    <property type="entry name" value="DnaJ/Hsp40 cysteine-rich domain"/>
    <property type="match status" value="1"/>
</dbReference>
<dbReference type="Pfam" id="PF01556">
    <property type="entry name" value="DnaJ_C"/>
    <property type="match status" value="1"/>
</dbReference>
<evidence type="ECO:0000256" key="3">
    <source>
        <dbReference type="ARBA" id="ARBA00022771"/>
    </source>
</evidence>
<dbReference type="InterPro" id="IPR001623">
    <property type="entry name" value="DnaJ_domain"/>
</dbReference>
<reference evidence="8" key="1">
    <citation type="submission" date="2022-08" db="EMBL/GenBank/DDBJ databases">
        <authorList>
            <person name="Kallberg Y."/>
            <person name="Tangrot J."/>
            <person name="Rosling A."/>
        </authorList>
    </citation>
    <scope>NUCLEOTIDE SEQUENCE</scope>
    <source>
        <strain evidence="8">Wild A</strain>
    </source>
</reference>
<keyword evidence="2" id="KW-0677">Repeat</keyword>
<dbReference type="InterPro" id="IPR036869">
    <property type="entry name" value="J_dom_sf"/>
</dbReference>
<dbReference type="InterPro" id="IPR036410">
    <property type="entry name" value="HSP_DnaJ_Cys-rich_dom_sf"/>
</dbReference>
<name>A0A9W4WK20_9GLOM</name>
<keyword evidence="5" id="KW-0175">Coiled coil</keyword>
<dbReference type="GO" id="GO:0005524">
    <property type="term" value="F:ATP binding"/>
    <property type="evidence" value="ECO:0007669"/>
    <property type="project" value="InterPro"/>
</dbReference>
<dbReference type="PROSITE" id="PS50076">
    <property type="entry name" value="DNAJ_2"/>
    <property type="match status" value="1"/>
</dbReference>
<dbReference type="Proteomes" id="UP001153678">
    <property type="component" value="Unassembled WGS sequence"/>
</dbReference>
<evidence type="ECO:0000313" key="8">
    <source>
        <dbReference type="EMBL" id="CAI2167682.1"/>
    </source>
</evidence>
<feature type="coiled-coil region" evidence="5">
    <location>
        <begin position="323"/>
        <end position="357"/>
    </location>
</feature>
<keyword evidence="9" id="KW-1185">Reference proteome</keyword>
<evidence type="ECO:0000256" key="2">
    <source>
        <dbReference type="ARBA" id="ARBA00022737"/>
    </source>
</evidence>
<evidence type="ECO:0000256" key="6">
    <source>
        <dbReference type="SAM" id="Phobius"/>
    </source>
</evidence>
<dbReference type="Pfam" id="PF00226">
    <property type="entry name" value="DnaJ"/>
    <property type="match status" value="1"/>
</dbReference>
<dbReference type="PANTHER" id="PTHR43096">
    <property type="entry name" value="DNAJ HOMOLOG 1, MITOCHONDRIAL-RELATED"/>
    <property type="match status" value="1"/>
</dbReference>
<dbReference type="GO" id="GO:0005737">
    <property type="term" value="C:cytoplasm"/>
    <property type="evidence" value="ECO:0007669"/>
    <property type="project" value="TreeGrafter"/>
</dbReference>
<dbReference type="Gene3D" id="1.10.287.110">
    <property type="entry name" value="DnaJ domain"/>
    <property type="match status" value="1"/>
</dbReference>
<accession>A0A9W4WK20</accession>
<dbReference type="InterPro" id="IPR001305">
    <property type="entry name" value="HSP_DnaJ_Cys-rich_dom"/>
</dbReference>
<feature type="coiled-coil region" evidence="5">
    <location>
        <begin position="443"/>
        <end position="470"/>
    </location>
</feature>
<keyword evidence="4" id="KW-0862">Zinc</keyword>
<feature type="transmembrane region" description="Helical" evidence="6">
    <location>
        <begin position="655"/>
        <end position="678"/>
    </location>
</feature>
<dbReference type="CDD" id="cd10719">
    <property type="entry name" value="DnaJ_zf"/>
    <property type="match status" value="1"/>
</dbReference>
<dbReference type="OrthoDB" id="10256793at2759"/>
<keyword evidence="6" id="KW-0472">Membrane</keyword>
<dbReference type="GO" id="GO:0042026">
    <property type="term" value="P:protein refolding"/>
    <property type="evidence" value="ECO:0007669"/>
    <property type="project" value="TreeGrafter"/>
</dbReference>
<keyword evidence="1" id="KW-0479">Metal-binding</keyword>
<dbReference type="PRINTS" id="PR00625">
    <property type="entry name" value="JDOMAIN"/>
</dbReference>
<gene>
    <name evidence="8" type="ORF">FWILDA_LOCUS3198</name>
</gene>
<evidence type="ECO:0000313" key="9">
    <source>
        <dbReference type="Proteomes" id="UP001153678"/>
    </source>
</evidence>
<dbReference type="Gene3D" id="2.10.230.10">
    <property type="entry name" value="Heat shock protein DnaJ, cysteine-rich domain"/>
    <property type="match status" value="1"/>
</dbReference>
<protein>
    <submittedName>
        <fullName evidence="8">18445_t:CDS:1</fullName>
    </submittedName>
</protein>
<dbReference type="EMBL" id="CAMKVN010000413">
    <property type="protein sequence ID" value="CAI2167682.1"/>
    <property type="molecule type" value="Genomic_DNA"/>
</dbReference>
<dbReference type="GO" id="GO:0031072">
    <property type="term" value="F:heat shock protein binding"/>
    <property type="evidence" value="ECO:0007669"/>
    <property type="project" value="InterPro"/>
</dbReference>
<dbReference type="Gene3D" id="2.60.260.20">
    <property type="entry name" value="Urease metallochaperone UreE, N-terminal domain"/>
    <property type="match status" value="2"/>
</dbReference>
<dbReference type="AlphaFoldDB" id="A0A9W4WK20"/>
<dbReference type="InterPro" id="IPR002939">
    <property type="entry name" value="DnaJ_C"/>
</dbReference>
<dbReference type="HAMAP" id="MF_01152">
    <property type="entry name" value="DnaJ"/>
    <property type="match status" value="1"/>
</dbReference>
<dbReference type="GO" id="GO:0009408">
    <property type="term" value="P:response to heat"/>
    <property type="evidence" value="ECO:0007669"/>
    <property type="project" value="InterPro"/>
</dbReference>
<dbReference type="SUPFAM" id="SSF49493">
    <property type="entry name" value="HSP40/DnaJ peptide-binding domain"/>
    <property type="match status" value="2"/>
</dbReference>